<sequence>MKYQFTIPTLKFSVAGFFISGFSMTGILGLQTLLQSFTQGCEVAWKLLFILMASGSIITPFIFTCFVLKDSQSQKFSEGKIWLYNLLEYIFLQCSIGWLFSNAKTLCYVSDGQNGLQFVFTSWMGLCIQLFYSLLLDWMKNNKTLTQSVVLEQEL</sequence>
<name>A0AAE3RA21_9BACT</name>
<protein>
    <recommendedName>
        <fullName evidence="4">Transmembrane protein</fullName>
    </recommendedName>
</protein>
<evidence type="ECO:0000256" key="1">
    <source>
        <dbReference type="SAM" id="Phobius"/>
    </source>
</evidence>
<comment type="caution">
    <text evidence="2">The sequence shown here is derived from an EMBL/GenBank/DDBJ whole genome shotgun (WGS) entry which is preliminary data.</text>
</comment>
<keyword evidence="1" id="KW-0812">Transmembrane</keyword>
<dbReference type="RefSeq" id="WP_314515370.1">
    <property type="nucleotide sequence ID" value="NZ_JASJOU010000011.1"/>
</dbReference>
<gene>
    <name evidence="2" type="ORF">QNI22_26640</name>
</gene>
<dbReference type="AlphaFoldDB" id="A0AAE3RA21"/>
<keyword evidence="1" id="KW-1133">Transmembrane helix</keyword>
<reference evidence="2" key="1">
    <citation type="submission" date="2023-05" db="EMBL/GenBank/DDBJ databases">
        <authorList>
            <person name="Zhang X."/>
        </authorList>
    </citation>
    <scope>NUCLEOTIDE SEQUENCE</scope>
    <source>
        <strain evidence="2">BD1B2-1</strain>
    </source>
</reference>
<dbReference type="Proteomes" id="UP001232063">
    <property type="component" value="Unassembled WGS sequence"/>
</dbReference>
<evidence type="ECO:0000313" key="3">
    <source>
        <dbReference type="Proteomes" id="UP001232063"/>
    </source>
</evidence>
<evidence type="ECO:0000313" key="2">
    <source>
        <dbReference type="EMBL" id="MDJ1504265.1"/>
    </source>
</evidence>
<evidence type="ECO:0008006" key="4">
    <source>
        <dbReference type="Google" id="ProtNLM"/>
    </source>
</evidence>
<feature type="transmembrane region" description="Helical" evidence="1">
    <location>
        <begin position="12"/>
        <end position="31"/>
    </location>
</feature>
<dbReference type="EMBL" id="JASJOU010000011">
    <property type="protein sequence ID" value="MDJ1504265.1"/>
    <property type="molecule type" value="Genomic_DNA"/>
</dbReference>
<feature type="transmembrane region" description="Helical" evidence="1">
    <location>
        <begin position="43"/>
        <end position="69"/>
    </location>
</feature>
<feature type="transmembrane region" description="Helical" evidence="1">
    <location>
        <begin position="81"/>
        <end position="100"/>
    </location>
</feature>
<keyword evidence="1" id="KW-0472">Membrane</keyword>
<accession>A0AAE3RA21</accession>
<proteinExistence type="predicted"/>
<feature type="transmembrane region" description="Helical" evidence="1">
    <location>
        <begin position="120"/>
        <end position="138"/>
    </location>
</feature>
<organism evidence="2 3">
    <name type="scientific">Xanthocytophaga agilis</name>
    <dbReference type="NCBI Taxonomy" id="3048010"/>
    <lineage>
        <taxon>Bacteria</taxon>
        <taxon>Pseudomonadati</taxon>
        <taxon>Bacteroidota</taxon>
        <taxon>Cytophagia</taxon>
        <taxon>Cytophagales</taxon>
        <taxon>Rhodocytophagaceae</taxon>
        <taxon>Xanthocytophaga</taxon>
    </lineage>
</organism>
<keyword evidence="3" id="KW-1185">Reference proteome</keyword>